<dbReference type="Pfam" id="PF00561">
    <property type="entry name" value="Abhydrolase_1"/>
    <property type="match status" value="1"/>
</dbReference>
<name>A0A089M2A6_9BACL</name>
<dbReference type="NCBIfam" id="TIGR01250">
    <property type="entry name" value="pro_imino_pep_2"/>
    <property type="match status" value="1"/>
</dbReference>
<dbReference type="GO" id="GO:0006508">
    <property type="term" value="P:proteolysis"/>
    <property type="evidence" value="ECO:0007669"/>
    <property type="project" value="UniProtKB-KW"/>
</dbReference>
<keyword evidence="11" id="KW-1185">Reference proteome</keyword>
<dbReference type="InterPro" id="IPR029058">
    <property type="entry name" value="AB_hydrolase_fold"/>
</dbReference>
<dbReference type="HOGENOM" id="CLU_020336_15_0_9"/>
<sequence length="294" mass="32737">MRQREGYVGVPGGKVWYSLMGEEKDGVPLIVIHGGPGGSHLLLKSELHVLADERPVLFYDQLGSGNSERPDEPSLWTTERFTEELACIRQQLGLDEVHLLGHSWGTMLAASYLLDCALPGVRSVIFSSPCLSAEMWKRDADAFLALLPAKTQAVIGHHEANGTTDSEEYEAAMKEYYRRHVNRLEQPSPLAAESRAKANRDVYMAMWGPSEFTPTGSLKTYDCTSRLHELDLPALFLCGRYDEASPESTAYYRSLVPGASLHILENSSHSGYLEEPEAYIGTVRAFLRKAEDMR</sequence>
<evidence type="ECO:0000259" key="9">
    <source>
        <dbReference type="Pfam" id="PF00561"/>
    </source>
</evidence>
<evidence type="ECO:0000313" key="10">
    <source>
        <dbReference type="EMBL" id="AIQ65638.1"/>
    </source>
</evidence>
<evidence type="ECO:0000256" key="6">
    <source>
        <dbReference type="ARBA" id="ARBA00029605"/>
    </source>
</evidence>
<organism evidence="10 11">
    <name type="scientific">Paenibacillus stellifer</name>
    <dbReference type="NCBI Taxonomy" id="169760"/>
    <lineage>
        <taxon>Bacteria</taxon>
        <taxon>Bacillati</taxon>
        <taxon>Bacillota</taxon>
        <taxon>Bacilli</taxon>
        <taxon>Bacillales</taxon>
        <taxon>Paenibacillaceae</taxon>
        <taxon>Paenibacillus</taxon>
    </lineage>
</organism>
<evidence type="ECO:0000256" key="4">
    <source>
        <dbReference type="ARBA" id="ARBA00021843"/>
    </source>
</evidence>
<keyword evidence="5 7" id="KW-0378">Hydrolase</keyword>
<dbReference type="InterPro" id="IPR002410">
    <property type="entry name" value="Peptidase_S33"/>
</dbReference>
<dbReference type="InterPro" id="IPR005945">
    <property type="entry name" value="Pro_imino_pep"/>
</dbReference>
<evidence type="ECO:0000256" key="1">
    <source>
        <dbReference type="ARBA" id="ARBA00001585"/>
    </source>
</evidence>
<dbReference type="STRING" id="169760.PSTEL_23540"/>
<accession>A0A089M2A6</accession>
<keyword evidence="7" id="KW-0645">Protease</keyword>
<dbReference type="PIRSF" id="PIRSF005539">
    <property type="entry name" value="Pept_S33_TRI_F1"/>
    <property type="match status" value="1"/>
</dbReference>
<feature type="active site" description="Proton donor" evidence="8">
    <location>
        <position position="269"/>
    </location>
</feature>
<protein>
    <recommendedName>
        <fullName evidence="4 7">Proline iminopeptidase</fullName>
        <shortName evidence="7">PIP</shortName>
        <ecNumber evidence="3 7">3.4.11.5</ecNumber>
    </recommendedName>
    <alternativeName>
        <fullName evidence="6 7">Prolyl aminopeptidase</fullName>
    </alternativeName>
</protein>
<dbReference type="PRINTS" id="PR00793">
    <property type="entry name" value="PROAMNOPTASE"/>
</dbReference>
<evidence type="ECO:0000256" key="2">
    <source>
        <dbReference type="ARBA" id="ARBA00010088"/>
    </source>
</evidence>
<feature type="active site" description="Nucleophile" evidence="8">
    <location>
        <position position="103"/>
    </location>
</feature>
<keyword evidence="7" id="KW-0031">Aminopeptidase</keyword>
<dbReference type="EC" id="3.4.11.5" evidence="3 7"/>
<dbReference type="OrthoDB" id="53505at2"/>
<dbReference type="RefSeq" id="WP_038698868.1">
    <property type="nucleotide sequence ID" value="NZ_CP009286.1"/>
</dbReference>
<dbReference type="PANTHER" id="PTHR43798:SF33">
    <property type="entry name" value="HYDROLASE, PUTATIVE (AFU_ORTHOLOGUE AFUA_2G14860)-RELATED"/>
    <property type="match status" value="1"/>
</dbReference>
<dbReference type="GO" id="GO:0016020">
    <property type="term" value="C:membrane"/>
    <property type="evidence" value="ECO:0007669"/>
    <property type="project" value="TreeGrafter"/>
</dbReference>
<dbReference type="InterPro" id="IPR050266">
    <property type="entry name" value="AB_hydrolase_sf"/>
</dbReference>
<feature type="active site" evidence="8">
    <location>
        <position position="242"/>
    </location>
</feature>
<dbReference type="KEGG" id="pste:PSTEL_23540"/>
<evidence type="ECO:0000256" key="8">
    <source>
        <dbReference type="PIRSR" id="PIRSR005539-1"/>
    </source>
</evidence>
<comment type="catalytic activity">
    <reaction evidence="1 7">
        <text>Release of N-terminal proline from a peptide.</text>
        <dbReference type="EC" id="3.4.11.5"/>
    </reaction>
</comment>
<feature type="domain" description="AB hydrolase-1" evidence="9">
    <location>
        <begin position="28"/>
        <end position="276"/>
    </location>
</feature>
<dbReference type="SUPFAM" id="SSF53474">
    <property type="entry name" value="alpha/beta-Hydrolases"/>
    <property type="match status" value="1"/>
</dbReference>
<dbReference type="PANTHER" id="PTHR43798">
    <property type="entry name" value="MONOACYLGLYCEROL LIPASE"/>
    <property type="match status" value="1"/>
</dbReference>
<proteinExistence type="inferred from homology"/>
<comment type="function">
    <text evidence="7">Releases the N-terminal proline from various substrates.</text>
</comment>
<dbReference type="EMBL" id="CP009286">
    <property type="protein sequence ID" value="AIQ65638.1"/>
    <property type="molecule type" value="Genomic_DNA"/>
</dbReference>
<dbReference type="Gene3D" id="3.40.50.1820">
    <property type="entry name" value="alpha/beta hydrolase"/>
    <property type="match status" value="1"/>
</dbReference>
<evidence type="ECO:0000256" key="3">
    <source>
        <dbReference type="ARBA" id="ARBA00012568"/>
    </source>
</evidence>
<dbReference type="GO" id="GO:0004177">
    <property type="term" value="F:aminopeptidase activity"/>
    <property type="evidence" value="ECO:0007669"/>
    <property type="project" value="UniProtKB-KW"/>
</dbReference>
<evidence type="ECO:0000313" key="11">
    <source>
        <dbReference type="Proteomes" id="UP000029507"/>
    </source>
</evidence>
<evidence type="ECO:0000256" key="5">
    <source>
        <dbReference type="ARBA" id="ARBA00022801"/>
    </source>
</evidence>
<gene>
    <name evidence="10" type="ORF">PSTEL_23540</name>
</gene>
<dbReference type="InterPro" id="IPR000073">
    <property type="entry name" value="AB_hydrolase_1"/>
</dbReference>
<dbReference type="AlphaFoldDB" id="A0A089M2A6"/>
<evidence type="ECO:0000256" key="7">
    <source>
        <dbReference type="PIRNR" id="PIRNR005539"/>
    </source>
</evidence>
<reference evidence="10 11" key="1">
    <citation type="submission" date="2014-08" db="EMBL/GenBank/DDBJ databases">
        <title>Comparative genomics of the Paenibacillus odorifer group.</title>
        <authorList>
            <person name="den Bakker H.C."/>
            <person name="Tsai Y.-C."/>
            <person name="Martin N."/>
            <person name="Korlach J."/>
            <person name="Wiedmann M."/>
        </authorList>
    </citation>
    <scope>NUCLEOTIDE SEQUENCE [LARGE SCALE GENOMIC DNA]</scope>
    <source>
        <strain evidence="10 11">DSM 14472</strain>
    </source>
</reference>
<comment type="similarity">
    <text evidence="2 7">Belongs to the peptidase S33 family.</text>
</comment>
<dbReference type="Proteomes" id="UP000029507">
    <property type="component" value="Chromosome"/>
</dbReference>